<gene>
    <name evidence="1" type="ORF">SCHCODRAFT_236302</name>
</gene>
<dbReference type="Proteomes" id="UP000007431">
    <property type="component" value="Unassembled WGS sequence"/>
</dbReference>
<dbReference type="VEuPathDB" id="FungiDB:SCHCODRAFT_02355069"/>
<name>D8QAT6_SCHCM</name>
<sequence length="491" mass="55600">MNAVLLGYFESFGSEEDRLWEPSRKRVYSALVPEFSILKAVISYDGLRQIRDLALQLTKDLPGRAHASALAKIKSLFGVAFRLFLIDARVSSLSRTTDRTRTYDLVLGGFFAFGALWNATKLPRNAALAPLLRDLPSSLVKWAAIVHPVRAPPPDDEEKRIVLALTEFYIVILQSDTHYAKSFLHANPDMAPQIVELWIRFPHSYRLAAPHTDSDVDIASVVFGIVTAMCRLYVLLARPGSNPSEDDRALFMNALRAARVTKRALFDVIGPQTHYLARSVPDHMLMRGVWLHYIDIVSGLVQLPEFQPSKIPRDIIPFVIMAAGVRLEKKDYMSTAELLVFTDIICGLAPTNRPLVQAIKSGVFVALYTLDRAPEDFRIDVSPLVRRLSAGLVHGKVLRALRHTYAPGKDMKDHSAEEKPTWRSLMRTYENFGQIHFNYCTEGLWRRSIPCQNSTRMHWDQSHGYNCHVDNGPWDLKGTYQDNKGRYEPKS</sequence>
<evidence type="ECO:0000313" key="1">
    <source>
        <dbReference type="EMBL" id="EFI94633.1"/>
    </source>
</evidence>
<reference evidence="1 2" key="1">
    <citation type="journal article" date="2010" name="Nat. Biotechnol.">
        <title>Genome sequence of the model mushroom Schizophyllum commune.</title>
        <authorList>
            <person name="Ohm R.A."/>
            <person name="de Jong J.F."/>
            <person name="Lugones L.G."/>
            <person name="Aerts A."/>
            <person name="Kothe E."/>
            <person name="Stajich J.E."/>
            <person name="de Vries R.P."/>
            <person name="Record E."/>
            <person name="Levasseur A."/>
            <person name="Baker S.E."/>
            <person name="Bartholomew K.A."/>
            <person name="Coutinho P.M."/>
            <person name="Erdmann S."/>
            <person name="Fowler T.J."/>
            <person name="Gathman A.C."/>
            <person name="Lombard V."/>
            <person name="Henrissat B."/>
            <person name="Knabe N."/>
            <person name="Kuees U."/>
            <person name="Lilly W.W."/>
            <person name="Lindquist E."/>
            <person name="Lucas S."/>
            <person name="Magnuson J.K."/>
            <person name="Piumi F."/>
            <person name="Raudaskoski M."/>
            <person name="Salamov A."/>
            <person name="Schmutz J."/>
            <person name="Schwarze F.W.M.R."/>
            <person name="vanKuyk P.A."/>
            <person name="Horton J.S."/>
            <person name="Grigoriev I.V."/>
            <person name="Woesten H.A.B."/>
        </authorList>
    </citation>
    <scope>NUCLEOTIDE SEQUENCE [LARGE SCALE GENOMIC DNA]</scope>
    <source>
        <strain evidence="2">H4-8 / FGSC 9210</strain>
    </source>
</reference>
<proteinExistence type="predicted"/>
<keyword evidence="2" id="KW-1185">Reference proteome</keyword>
<dbReference type="EMBL" id="GL377309">
    <property type="protein sequence ID" value="EFI94633.1"/>
    <property type="molecule type" value="Genomic_DNA"/>
</dbReference>
<dbReference type="AlphaFoldDB" id="D8QAT6"/>
<dbReference type="InParanoid" id="D8QAT6"/>
<dbReference type="HOGENOM" id="CLU_029146_0_0_1"/>
<accession>D8QAT6</accession>
<evidence type="ECO:0000313" key="2">
    <source>
        <dbReference type="Proteomes" id="UP000007431"/>
    </source>
</evidence>
<organism evidence="2">
    <name type="scientific">Schizophyllum commune (strain H4-8 / FGSC 9210)</name>
    <name type="common">Split gill fungus</name>
    <dbReference type="NCBI Taxonomy" id="578458"/>
    <lineage>
        <taxon>Eukaryota</taxon>
        <taxon>Fungi</taxon>
        <taxon>Dikarya</taxon>
        <taxon>Basidiomycota</taxon>
        <taxon>Agaricomycotina</taxon>
        <taxon>Agaricomycetes</taxon>
        <taxon>Agaricomycetidae</taxon>
        <taxon>Agaricales</taxon>
        <taxon>Schizophyllaceae</taxon>
        <taxon>Schizophyllum</taxon>
    </lineage>
</organism>
<protein>
    <submittedName>
        <fullName evidence="1">Uncharacterized protein</fullName>
    </submittedName>
</protein>